<dbReference type="Proteomes" id="UP001367676">
    <property type="component" value="Unassembled WGS sequence"/>
</dbReference>
<keyword evidence="2" id="KW-1185">Reference proteome</keyword>
<comment type="caution">
    <text evidence="1">The sequence shown here is derived from an EMBL/GenBank/DDBJ whole genome shotgun (WGS) entry which is preliminary data.</text>
</comment>
<proteinExistence type="predicted"/>
<dbReference type="EMBL" id="JBBCAQ010000033">
    <property type="protein sequence ID" value="KAK7582227.1"/>
    <property type="molecule type" value="Genomic_DNA"/>
</dbReference>
<dbReference type="PANTHER" id="PTHR14918">
    <property type="entry name" value="KICSTOR COMPLEX PROTEIN SZT2"/>
    <property type="match status" value="1"/>
</dbReference>
<evidence type="ECO:0008006" key="3">
    <source>
        <dbReference type="Google" id="ProtNLM"/>
    </source>
</evidence>
<gene>
    <name evidence="1" type="ORF">V9T40_013672</name>
</gene>
<evidence type="ECO:0000313" key="2">
    <source>
        <dbReference type="Proteomes" id="UP001367676"/>
    </source>
</evidence>
<protein>
    <recommendedName>
        <fullName evidence="3">Protein SZT2</fullName>
    </recommendedName>
</protein>
<dbReference type="GO" id="GO:0005777">
    <property type="term" value="C:peroxisome"/>
    <property type="evidence" value="ECO:0007669"/>
    <property type="project" value="InterPro"/>
</dbReference>
<accession>A0AAN9TD71</accession>
<evidence type="ECO:0000313" key="1">
    <source>
        <dbReference type="EMBL" id="KAK7582227.1"/>
    </source>
</evidence>
<sequence>MNRGPDTDEYYYQESKVFKADTIYVILKKSCYVSRSLRIQWFLQHLNTNIRLSSPDDEEEKHSEAVIVSVVPQEPHPGWCIENSHSFEYTVDLSSNVIFLGEVYSQVYCLDISPSVSTVDIQHGAVLLDVIIKALRKSISYLVKPLLLPGSSHCYSPEIFITVIAHTPFYISPAQQVLVQGWKISEENLEEFLEAVIRQLAFIEDAVAQVSGTIHDQFEHERKESLIEQIELKKSTEALFNDTQENKFTPTSPNIAMVSPGSGFLNLLRYGMLALKLLPVSNFSNLVVITDGMIILPDTDTLDSVLNHMRYNDIACYFLHVGSQFHPNCGFGFVPYTEVMQLIAVATNGAYMQYPPLHTNGLNVYHQNFLIWSLKRKSVITDLSTPSPKEGEWTISNRNFYGNRDCQLLVKKYLENDINVSVYSALACRIREGFILKDISARDNELIITFVLPWTNHIYIEYTLSCQWPVVASSSISTHYKNNIKAPYEFLHDISCRMRVPIKSPFRQALIARFWRSLKSFAQSDFLLSHLESFMNNPSSYYLPEILKNGMPLYNLTPGSCQPTVGSSDIGFSQFGSIWRPACLLNNNLWQKWFHTDRLGIIFKHDEPLNLFPHSFSATSIQSTGMQCRQAANTLYSFLKSYCSFVLIENHSYIKFLSPNESGTGRHSFFVIRSIFKPPYAVLHIAFLYNIPGIVRSKVLEDFKYSISALKIPRISIQKDSFDMIYGSEKSNIIANTYNSQTNCCILLDKPLEKILIRYEQMPKEFKTVVFPDGTQPSPKAASQLSSSHGLITTLSRYLHHRRWIWKTSIESSIFLPSSFLATIMSTLVKIRLQEGFYFAHYSPGICSMVLEVQMKGMWKDNGKRARMINERSKEKECPYLDCNHEKGLEEEVQSCIIQYVLFSPKTVIMDKEEENNDQNIRIAELVSECWIEPQHGVVVNCPRSRNYMMNLQYQQIPDAVRCDADYWGSSGIQ</sequence>
<name>A0AAN9TD71_9HEMI</name>
<dbReference type="PANTHER" id="PTHR14918:SF3">
    <property type="entry name" value="KICSTOR COMPLEX PROTEIN SZT2"/>
    <property type="match status" value="1"/>
</dbReference>
<dbReference type="AlphaFoldDB" id="A0AAN9TD71"/>
<dbReference type="InterPro" id="IPR033228">
    <property type="entry name" value="SZT2"/>
</dbReference>
<organism evidence="1 2">
    <name type="scientific">Parthenolecanium corni</name>
    <dbReference type="NCBI Taxonomy" id="536013"/>
    <lineage>
        <taxon>Eukaryota</taxon>
        <taxon>Metazoa</taxon>
        <taxon>Ecdysozoa</taxon>
        <taxon>Arthropoda</taxon>
        <taxon>Hexapoda</taxon>
        <taxon>Insecta</taxon>
        <taxon>Pterygota</taxon>
        <taxon>Neoptera</taxon>
        <taxon>Paraneoptera</taxon>
        <taxon>Hemiptera</taxon>
        <taxon>Sternorrhyncha</taxon>
        <taxon>Coccoidea</taxon>
        <taxon>Coccidae</taxon>
        <taxon>Parthenolecanium</taxon>
    </lineage>
</organism>
<reference evidence="1 2" key="1">
    <citation type="submission" date="2024-03" db="EMBL/GenBank/DDBJ databases">
        <title>Adaptation during the transition from Ophiocordyceps entomopathogen to insect associate is accompanied by gene loss and intensified selection.</title>
        <authorList>
            <person name="Ward C.M."/>
            <person name="Onetto C.A."/>
            <person name="Borneman A.R."/>
        </authorList>
    </citation>
    <scope>NUCLEOTIDE SEQUENCE [LARGE SCALE GENOMIC DNA]</scope>
    <source>
        <strain evidence="1">AWRI1</strain>
        <tissue evidence="1">Single Adult Female</tissue>
    </source>
</reference>